<dbReference type="AlphaFoldDB" id="A0A7M7JVY8"/>
<evidence type="ECO:0000256" key="2">
    <source>
        <dbReference type="ARBA" id="ARBA00022679"/>
    </source>
</evidence>
<feature type="transmembrane region" description="Helical" evidence="7">
    <location>
        <begin position="33"/>
        <end position="51"/>
    </location>
</feature>
<evidence type="ECO:0000256" key="3">
    <source>
        <dbReference type="ARBA" id="ARBA00022692"/>
    </source>
</evidence>
<evidence type="ECO:0000256" key="4">
    <source>
        <dbReference type="ARBA" id="ARBA00022989"/>
    </source>
</evidence>
<evidence type="ECO:0000256" key="6">
    <source>
        <dbReference type="ARBA" id="ARBA00023315"/>
    </source>
</evidence>
<dbReference type="InterPro" id="IPR049941">
    <property type="entry name" value="LPLAT_7/PORCN-like"/>
</dbReference>
<proteinExistence type="predicted"/>
<feature type="transmembrane region" description="Helical" evidence="7">
    <location>
        <begin position="353"/>
        <end position="380"/>
    </location>
</feature>
<evidence type="ECO:0000313" key="9">
    <source>
        <dbReference type="Proteomes" id="UP000594260"/>
    </source>
</evidence>
<keyword evidence="6" id="KW-0012">Acyltransferase</keyword>
<keyword evidence="4 7" id="KW-1133">Transmembrane helix</keyword>
<feature type="transmembrane region" description="Helical" evidence="7">
    <location>
        <begin position="98"/>
        <end position="118"/>
    </location>
</feature>
<keyword evidence="2" id="KW-0808">Transferase</keyword>
<dbReference type="GO" id="GO:0030258">
    <property type="term" value="P:lipid modification"/>
    <property type="evidence" value="ECO:0007669"/>
    <property type="project" value="TreeGrafter"/>
</dbReference>
<feature type="transmembrane region" description="Helical" evidence="7">
    <location>
        <begin position="63"/>
        <end position="86"/>
    </location>
</feature>
<keyword evidence="5 7" id="KW-0472">Membrane</keyword>
<dbReference type="GO" id="GO:0016746">
    <property type="term" value="F:acyltransferase activity"/>
    <property type="evidence" value="ECO:0007669"/>
    <property type="project" value="UniProtKB-KW"/>
</dbReference>
<feature type="transmembrane region" description="Helical" evidence="7">
    <location>
        <begin position="222"/>
        <end position="243"/>
    </location>
</feature>
<comment type="subcellular location">
    <subcellularLocation>
        <location evidence="1">Membrane</location>
        <topology evidence="1">Multi-pass membrane protein</topology>
    </subcellularLocation>
</comment>
<reference evidence="8" key="1">
    <citation type="submission" date="2021-01" db="UniProtKB">
        <authorList>
            <consortium name="EnsemblMetazoa"/>
        </authorList>
    </citation>
    <scope>IDENTIFICATION</scope>
</reference>
<sequence>MSHWKSQLNNYHGSKLLLPIAVKLGIQVDKLNFLAAGFVAVGMAYIYSYLIHVQRMSVKARKILVIIFGVIILSFCFGRDIVYVVIEATVSYVLMRVVSLQSLPQITLVVCLIYQSALHLLRQYSDPGGYTIDITGAIMMLTQRVSILAFSLRDAVHTDGLTGEQIRDAIPEMPDVLSYFAYMLDFHMLLAGPLIPYKTFMRITEGKNLRPDGSTAVTHWRVVCKLFCVGFNILLILFVVPLIKENDILSEWFSSLPFYRKILCIVAFSFLCRLQYYVAWKLAEASCDASAYGYYITKNGEERWDGADNINITQVETATSMKNLIDNWNVSTQRWLKHVCYDRQLKYKTIRTFFLSALWHGLYPGYFLSFMTAMFFVVAAREVRNYLRPRLLSGRLLSKPVYDVVTYIVTAVFLSYSIMPFILLQLDKAFYIWRELHFFGHLIAPWAFALRLFLPRVPLTTPAASQVLLGPYLGLKTENKIS</sequence>
<dbReference type="EnsemblMetazoa" id="XM_022797625">
    <property type="protein sequence ID" value="XP_022653360"/>
    <property type="gene ID" value="LOC111247075"/>
</dbReference>
<keyword evidence="9" id="KW-1185">Reference proteome</keyword>
<evidence type="ECO:0000256" key="1">
    <source>
        <dbReference type="ARBA" id="ARBA00004141"/>
    </source>
</evidence>
<evidence type="ECO:0000256" key="7">
    <source>
        <dbReference type="SAM" id="Phobius"/>
    </source>
</evidence>
<dbReference type="Pfam" id="PF03062">
    <property type="entry name" value="MBOAT"/>
    <property type="match status" value="1"/>
</dbReference>
<name>A0A7M7JVY8_VARDE</name>
<dbReference type="OMA" id="FTGPMMI"/>
<dbReference type="GeneID" id="111247075"/>
<dbReference type="OrthoDB" id="286734at2759"/>
<dbReference type="PANTHER" id="PTHR13906">
    <property type="entry name" value="PORCUPINE"/>
    <property type="match status" value="1"/>
</dbReference>
<organism evidence="8 9">
    <name type="scientific">Varroa destructor</name>
    <name type="common">Honeybee mite</name>
    <dbReference type="NCBI Taxonomy" id="109461"/>
    <lineage>
        <taxon>Eukaryota</taxon>
        <taxon>Metazoa</taxon>
        <taxon>Ecdysozoa</taxon>
        <taxon>Arthropoda</taxon>
        <taxon>Chelicerata</taxon>
        <taxon>Arachnida</taxon>
        <taxon>Acari</taxon>
        <taxon>Parasitiformes</taxon>
        <taxon>Mesostigmata</taxon>
        <taxon>Gamasina</taxon>
        <taxon>Dermanyssoidea</taxon>
        <taxon>Varroidae</taxon>
        <taxon>Varroa</taxon>
    </lineage>
</organism>
<protein>
    <submittedName>
        <fullName evidence="8">Uncharacterized protein</fullName>
    </submittedName>
</protein>
<evidence type="ECO:0000256" key="5">
    <source>
        <dbReference type="ARBA" id="ARBA00023136"/>
    </source>
</evidence>
<dbReference type="KEGG" id="vde:111247075"/>
<dbReference type="InterPro" id="IPR004299">
    <property type="entry name" value="MBOAT_fam"/>
</dbReference>
<feature type="transmembrane region" description="Helical" evidence="7">
    <location>
        <begin position="258"/>
        <end position="276"/>
    </location>
</feature>
<dbReference type="RefSeq" id="XP_022653360.1">
    <property type="nucleotide sequence ID" value="XM_022797625.1"/>
</dbReference>
<evidence type="ECO:0000313" key="8">
    <source>
        <dbReference type="EnsemblMetazoa" id="XP_022653360"/>
    </source>
</evidence>
<feature type="transmembrane region" description="Helical" evidence="7">
    <location>
        <begin position="179"/>
        <end position="201"/>
    </location>
</feature>
<keyword evidence="3 7" id="KW-0812">Transmembrane</keyword>
<dbReference type="InParanoid" id="A0A7M7JVY8"/>
<dbReference type="FunCoup" id="A0A7M7JVY8">
    <property type="interactions" value="600"/>
</dbReference>
<dbReference type="Proteomes" id="UP000594260">
    <property type="component" value="Unplaced"/>
</dbReference>
<dbReference type="PANTHER" id="PTHR13906:SF4">
    <property type="entry name" value="LYSOPHOSPHOLIPID ACYLTRANSFERASE 6"/>
    <property type="match status" value="1"/>
</dbReference>
<dbReference type="GO" id="GO:0016020">
    <property type="term" value="C:membrane"/>
    <property type="evidence" value="ECO:0007669"/>
    <property type="project" value="UniProtKB-SubCell"/>
</dbReference>
<feature type="transmembrane region" description="Helical" evidence="7">
    <location>
        <begin position="400"/>
        <end position="424"/>
    </location>
</feature>
<accession>A0A7M7JVY8</accession>